<organism evidence="1 2">
    <name type="scientific">Flavobacterium aciduliphilum</name>
    <dbReference type="NCBI Taxonomy" id="1101402"/>
    <lineage>
        <taxon>Bacteria</taxon>
        <taxon>Pseudomonadati</taxon>
        <taxon>Bacteroidota</taxon>
        <taxon>Flavobacteriia</taxon>
        <taxon>Flavobacteriales</taxon>
        <taxon>Flavobacteriaceae</taxon>
        <taxon>Flavobacterium</taxon>
    </lineage>
</organism>
<dbReference type="EMBL" id="QLSZ01000009">
    <property type="protein sequence ID" value="RAR70759.1"/>
    <property type="molecule type" value="Genomic_DNA"/>
</dbReference>
<sequence length="372" mass="44149">MISILEANTPKLLKEFVKFPFSLYKNHPYWVPPLIQDELDSFDKSKNPAFESAEAYFYLAFKDQKIVGRIAAIINWDEVRHQNKPKVRFGWWDVIDDLEVTKALLHKVYDLGRQNNLEYVEGPMGFSNLDKVGVVTEGYDEIGSMITWYNFPYYKEHLESLGYVKEKEYLESKFSFDNVHIDSFFKAQELIKKRYHLTPINFKNNKAIMPYVDEMFDLFNLSYANLSSFVAITDIQKEYFKKKYISFINPEYIKFIVDQNNKMIAFSIVMPSFSEALQKAKGKLFPFGFYHMLQAKKNSKEVLFYLIGILPEYQNKGVTAIVFNEYYNTFKEKGIHTCIRTPELEDNHAIQNIWKHFDSVIYRRRRTYRKNL</sequence>
<keyword evidence="2" id="KW-1185">Reference proteome</keyword>
<dbReference type="RefSeq" id="WP_112113607.1">
    <property type="nucleotide sequence ID" value="NZ_QLSZ01000009.1"/>
</dbReference>
<dbReference type="InterPro" id="IPR016181">
    <property type="entry name" value="Acyl_CoA_acyltransferase"/>
</dbReference>
<dbReference type="InterPro" id="IPR039968">
    <property type="entry name" value="BcerS-like"/>
</dbReference>
<gene>
    <name evidence="1" type="ORF">CLV55_10910</name>
</gene>
<reference evidence="1 2" key="1">
    <citation type="submission" date="2018-06" db="EMBL/GenBank/DDBJ databases">
        <title>Genomic Encyclopedia of Archaeal and Bacterial Type Strains, Phase II (KMG-II): from individual species to whole genera.</title>
        <authorList>
            <person name="Goeker M."/>
        </authorList>
    </citation>
    <scope>NUCLEOTIDE SEQUENCE [LARGE SCALE GENOMIC DNA]</scope>
    <source>
        <strain evidence="1 2">DSM 25663</strain>
    </source>
</reference>
<evidence type="ECO:0000313" key="1">
    <source>
        <dbReference type="EMBL" id="RAR70759.1"/>
    </source>
</evidence>
<dbReference type="AlphaFoldDB" id="A0A328YA11"/>
<protein>
    <recommendedName>
        <fullName evidence="3">GTP cyclohydrolase</fullName>
    </recommendedName>
</protein>
<dbReference type="Gene3D" id="3.40.630.30">
    <property type="match status" value="1"/>
</dbReference>
<accession>A0A328YA11</accession>
<name>A0A328YA11_9FLAO</name>
<evidence type="ECO:0000313" key="2">
    <source>
        <dbReference type="Proteomes" id="UP000248840"/>
    </source>
</evidence>
<dbReference type="Proteomes" id="UP000248840">
    <property type="component" value="Unassembled WGS sequence"/>
</dbReference>
<dbReference type="SUPFAM" id="SSF55729">
    <property type="entry name" value="Acyl-CoA N-acyltransferases (Nat)"/>
    <property type="match status" value="1"/>
</dbReference>
<evidence type="ECO:0008006" key="3">
    <source>
        <dbReference type="Google" id="ProtNLM"/>
    </source>
</evidence>
<dbReference type="PANTHER" id="PTHR41368:SF1">
    <property type="entry name" value="PROTEIN YGHO"/>
    <property type="match status" value="1"/>
</dbReference>
<proteinExistence type="predicted"/>
<dbReference type="PANTHER" id="PTHR41368">
    <property type="entry name" value="PROTEIN YGHO"/>
    <property type="match status" value="1"/>
</dbReference>
<comment type="caution">
    <text evidence="1">The sequence shown here is derived from an EMBL/GenBank/DDBJ whole genome shotgun (WGS) entry which is preliminary data.</text>
</comment>
<dbReference type="OrthoDB" id="9806005at2"/>